<dbReference type="GO" id="GO:0050750">
    <property type="term" value="F:low-density lipoprotein particle receptor binding"/>
    <property type="evidence" value="ECO:0007669"/>
    <property type="project" value="TreeGrafter"/>
</dbReference>
<dbReference type="EMBL" id="BRZM01005203">
    <property type="protein sequence ID" value="GLD62320.1"/>
    <property type="molecule type" value="Genomic_DNA"/>
</dbReference>
<dbReference type="GO" id="GO:0120020">
    <property type="term" value="F:cholesterol transfer activity"/>
    <property type="evidence" value="ECO:0007669"/>
    <property type="project" value="TreeGrafter"/>
</dbReference>
<evidence type="ECO:0000313" key="1">
    <source>
        <dbReference type="EMBL" id="GLD62320.1"/>
    </source>
</evidence>
<dbReference type="GO" id="GO:0042953">
    <property type="term" value="P:lipoprotein transport"/>
    <property type="evidence" value="ECO:0007669"/>
    <property type="project" value="TreeGrafter"/>
</dbReference>
<evidence type="ECO:0000313" key="2">
    <source>
        <dbReference type="Proteomes" id="UP001279410"/>
    </source>
</evidence>
<dbReference type="GO" id="GO:0034359">
    <property type="term" value="C:mature chylomicron"/>
    <property type="evidence" value="ECO:0007669"/>
    <property type="project" value="TreeGrafter"/>
</dbReference>
<name>A0AAD3MXL5_LATJO</name>
<dbReference type="GO" id="GO:0042632">
    <property type="term" value="P:cholesterol homeostasis"/>
    <property type="evidence" value="ECO:0007669"/>
    <property type="project" value="TreeGrafter"/>
</dbReference>
<sequence length="966" mass="108160">MIQDLDILGKINTFYAKMRELIVKFEADRKVQAVLEKAVELIKQFKIEETITAVFNMVKDADIPTKFMQVFQGVINYLKSTEVKDIIQQLNMYIETIVQKLNSLNYNDFVDYAHQIIAEYTAYLNELIRTLEIPEKLEATRDFISVVLSSVRGLIERLREIKIAEIIKSVKDVIDEVVLDNLKRFAEFVKQEITNLDVKTEITSYLGVMSKWYMRATTIITEMLSNMISMIKEFAPEQKIINEIQQIIDGLITELKKAELIMPSFTIPFTDLVVPSMTFSMDNLHQFEIPTQLDIPEFTVLGLHTVQATIISTSGIKQRIIDLIDFILNFELNMFDMGSLFGGLTMNYFPVLPEFLLPAIIVPEFSFPTLPRIPEEKLVKTLQLPPFELSVIPSEMTVPGFGKLSYEIKVNTPIYFIRNAAEVQTSLDIDETPQLTAFLTSQGTSISFKILNFNLDSTARVALPKGHHLIAAETIKFTHNFLSVDHHASVTFSDFSAQASGKTTLKVATAPYNTELLNEVFLATKGGLSATIDTSYKHVVNLPIIDLAGETSVTQKCVARQEGTSITIAIGNQGTTTFNSHDSTHKSELQVTVNPSTFKLKFNSDTDTFLLKMRQTLSADFVIFSYFKFDVRSEAEGPIVKNSLFVGSVNANLHDMNLELKATHNTDLIGIVNGALNNVIDVVVHPREVVFSFQNKGNTRVNFNDALTAKIDLQNDYSATFRSDKQHINTVALARFNQHNLFWRFTADNNEREAAILTAVEGEADLDFLTRPISIPEIEIPFVDFHTPAISDIDLYDQTGLKNILTTTEQTVNVDAKIVYQKSQAAPFVDVMGLIQIPSVGNLITDLSFKSSIINLNVSAGLYAEDDLVFRLGATTASVFEGLKAKLDGTTSLTTKRGIKLAFRPSNTEAVIAPRRNTRSSSAYSPALTFRLMMADLKDSSVIRLPTEGICIRPITSTSGAVWLFW</sequence>
<dbReference type="InterPro" id="IPR052418">
    <property type="entry name" value="Apolipoprotein_B"/>
</dbReference>
<protein>
    <submittedName>
        <fullName evidence="1">Apolipoprotein B-100-like protein</fullName>
    </submittedName>
</protein>
<dbReference type="PANTHER" id="PTHR13769">
    <property type="entry name" value="APOLIPOPROTEIN B"/>
    <property type="match status" value="1"/>
</dbReference>
<accession>A0AAD3MXL5</accession>
<dbReference type="Proteomes" id="UP001279410">
    <property type="component" value="Unassembled WGS sequence"/>
</dbReference>
<keyword evidence="2" id="KW-1185">Reference proteome</keyword>
<reference evidence="1" key="1">
    <citation type="submission" date="2022-08" db="EMBL/GenBank/DDBJ databases">
        <title>Genome sequencing of akame (Lates japonicus).</title>
        <authorList>
            <person name="Hashiguchi Y."/>
            <person name="Takahashi H."/>
        </authorList>
    </citation>
    <scope>NUCLEOTIDE SEQUENCE</scope>
    <source>
        <strain evidence="1">Kochi</strain>
    </source>
</reference>
<dbReference type="PANTHER" id="PTHR13769:SF5">
    <property type="entry name" value="APOLIPOPROTEIN B-100-RELATED"/>
    <property type="match status" value="1"/>
</dbReference>
<dbReference type="AlphaFoldDB" id="A0AAD3MXL5"/>
<dbReference type="GO" id="GO:0034361">
    <property type="term" value="C:very-low-density lipoprotein particle"/>
    <property type="evidence" value="ECO:0007669"/>
    <property type="project" value="TreeGrafter"/>
</dbReference>
<dbReference type="GO" id="GO:0034362">
    <property type="term" value="C:low-density lipoprotein particle"/>
    <property type="evidence" value="ECO:0007669"/>
    <property type="project" value="TreeGrafter"/>
</dbReference>
<comment type="caution">
    <text evidence="1">The sequence shown here is derived from an EMBL/GenBank/DDBJ whole genome shotgun (WGS) entry which is preliminary data.</text>
</comment>
<dbReference type="GO" id="GO:0006642">
    <property type="term" value="P:triglyceride mobilization"/>
    <property type="evidence" value="ECO:0007669"/>
    <property type="project" value="TreeGrafter"/>
</dbReference>
<dbReference type="GO" id="GO:0030301">
    <property type="term" value="P:cholesterol transport"/>
    <property type="evidence" value="ECO:0007669"/>
    <property type="project" value="TreeGrafter"/>
</dbReference>
<proteinExistence type="predicted"/>
<gene>
    <name evidence="1" type="ORF">AKAME5_002912700</name>
</gene>
<organism evidence="1 2">
    <name type="scientific">Lates japonicus</name>
    <name type="common">Japanese lates</name>
    <dbReference type="NCBI Taxonomy" id="270547"/>
    <lineage>
        <taxon>Eukaryota</taxon>
        <taxon>Metazoa</taxon>
        <taxon>Chordata</taxon>
        <taxon>Craniata</taxon>
        <taxon>Vertebrata</taxon>
        <taxon>Euteleostomi</taxon>
        <taxon>Actinopterygii</taxon>
        <taxon>Neopterygii</taxon>
        <taxon>Teleostei</taxon>
        <taxon>Neoteleostei</taxon>
        <taxon>Acanthomorphata</taxon>
        <taxon>Carangaria</taxon>
        <taxon>Carangaria incertae sedis</taxon>
        <taxon>Centropomidae</taxon>
        <taxon>Lates</taxon>
    </lineage>
</organism>